<keyword evidence="5 8" id="KW-1133">Transmembrane helix</keyword>
<dbReference type="Proteomes" id="UP001595912">
    <property type="component" value="Unassembled WGS sequence"/>
</dbReference>
<evidence type="ECO:0000256" key="5">
    <source>
        <dbReference type="ARBA" id="ARBA00022989"/>
    </source>
</evidence>
<evidence type="ECO:0000313" key="10">
    <source>
        <dbReference type="EMBL" id="MFC5006042.1"/>
    </source>
</evidence>
<dbReference type="InterPro" id="IPR020846">
    <property type="entry name" value="MFS_dom"/>
</dbReference>
<dbReference type="CDD" id="cd17321">
    <property type="entry name" value="MFS_MMR_MDR_like"/>
    <property type="match status" value="1"/>
</dbReference>
<accession>A0ABV9WBB5</accession>
<dbReference type="Pfam" id="PF07690">
    <property type="entry name" value="MFS_1"/>
    <property type="match status" value="1"/>
</dbReference>
<evidence type="ECO:0000256" key="3">
    <source>
        <dbReference type="ARBA" id="ARBA00022475"/>
    </source>
</evidence>
<feature type="region of interest" description="Disordered" evidence="7">
    <location>
        <begin position="461"/>
        <end position="500"/>
    </location>
</feature>
<feature type="transmembrane region" description="Helical" evidence="8">
    <location>
        <begin position="306"/>
        <end position="328"/>
    </location>
</feature>
<protein>
    <submittedName>
        <fullName evidence="10">MFS transporter</fullName>
    </submittedName>
</protein>
<keyword evidence="3" id="KW-1003">Cell membrane</keyword>
<feature type="transmembrane region" description="Helical" evidence="8">
    <location>
        <begin position="407"/>
        <end position="429"/>
    </location>
</feature>
<organism evidence="10 11">
    <name type="scientific">Dactylosporangium cerinum</name>
    <dbReference type="NCBI Taxonomy" id="1434730"/>
    <lineage>
        <taxon>Bacteria</taxon>
        <taxon>Bacillati</taxon>
        <taxon>Actinomycetota</taxon>
        <taxon>Actinomycetes</taxon>
        <taxon>Micromonosporales</taxon>
        <taxon>Micromonosporaceae</taxon>
        <taxon>Dactylosporangium</taxon>
    </lineage>
</organism>
<keyword evidence="2" id="KW-0813">Transport</keyword>
<evidence type="ECO:0000256" key="8">
    <source>
        <dbReference type="SAM" id="Phobius"/>
    </source>
</evidence>
<feature type="domain" description="Major facilitator superfamily (MFS) profile" evidence="9">
    <location>
        <begin position="17"/>
        <end position="461"/>
    </location>
</feature>
<feature type="transmembrane region" description="Helical" evidence="8">
    <location>
        <begin position="360"/>
        <end position="386"/>
    </location>
</feature>
<keyword evidence="11" id="KW-1185">Reference proteome</keyword>
<dbReference type="InterPro" id="IPR036259">
    <property type="entry name" value="MFS_trans_sf"/>
</dbReference>
<evidence type="ECO:0000256" key="4">
    <source>
        <dbReference type="ARBA" id="ARBA00022692"/>
    </source>
</evidence>
<dbReference type="InterPro" id="IPR011701">
    <property type="entry name" value="MFS"/>
</dbReference>
<evidence type="ECO:0000256" key="2">
    <source>
        <dbReference type="ARBA" id="ARBA00022448"/>
    </source>
</evidence>
<evidence type="ECO:0000256" key="6">
    <source>
        <dbReference type="ARBA" id="ARBA00023136"/>
    </source>
</evidence>
<evidence type="ECO:0000259" key="9">
    <source>
        <dbReference type="PROSITE" id="PS50850"/>
    </source>
</evidence>
<dbReference type="Gene3D" id="1.20.1720.10">
    <property type="entry name" value="Multidrug resistance protein D"/>
    <property type="match status" value="1"/>
</dbReference>
<dbReference type="Gene3D" id="1.20.1250.20">
    <property type="entry name" value="MFS general substrate transporter like domains"/>
    <property type="match status" value="1"/>
</dbReference>
<evidence type="ECO:0000256" key="1">
    <source>
        <dbReference type="ARBA" id="ARBA00004651"/>
    </source>
</evidence>
<gene>
    <name evidence="10" type="ORF">ACFPIJ_50495</name>
</gene>
<feature type="transmembrane region" description="Helical" evidence="8">
    <location>
        <begin position="16"/>
        <end position="35"/>
    </location>
</feature>
<comment type="caution">
    <text evidence="10">The sequence shown here is derived from an EMBL/GenBank/DDBJ whole genome shotgun (WGS) entry which is preliminary data.</text>
</comment>
<dbReference type="PANTHER" id="PTHR42718">
    <property type="entry name" value="MAJOR FACILITATOR SUPERFAMILY MULTIDRUG TRANSPORTER MFSC"/>
    <property type="match status" value="1"/>
</dbReference>
<feature type="transmembrane region" description="Helical" evidence="8">
    <location>
        <begin position="116"/>
        <end position="135"/>
    </location>
</feature>
<feature type="transmembrane region" description="Helical" evidence="8">
    <location>
        <begin position="435"/>
        <end position="457"/>
    </location>
</feature>
<feature type="transmembrane region" description="Helical" evidence="8">
    <location>
        <begin position="171"/>
        <end position="189"/>
    </location>
</feature>
<reference evidence="11" key="1">
    <citation type="journal article" date="2019" name="Int. J. Syst. Evol. Microbiol.">
        <title>The Global Catalogue of Microorganisms (GCM) 10K type strain sequencing project: providing services to taxonomists for standard genome sequencing and annotation.</title>
        <authorList>
            <consortium name="The Broad Institute Genomics Platform"/>
            <consortium name="The Broad Institute Genome Sequencing Center for Infectious Disease"/>
            <person name="Wu L."/>
            <person name="Ma J."/>
        </authorList>
    </citation>
    <scope>NUCLEOTIDE SEQUENCE [LARGE SCALE GENOMIC DNA]</scope>
    <source>
        <strain evidence="11">CGMCC 4.7152</strain>
    </source>
</reference>
<feature type="transmembrane region" description="Helical" evidence="8">
    <location>
        <begin position="335"/>
        <end position="354"/>
    </location>
</feature>
<feature type="transmembrane region" description="Helical" evidence="8">
    <location>
        <begin position="142"/>
        <end position="165"/>
    </location>
</feature>
<name>A0ABV9WBB5_9ACTN</name>
<dbReference type="InterPro" id="IPR004638">
    <property type="entry name" value="EmrB-like"/>
</dbReference>
<feature type="transmembrane region" description="Helical" evidence="8">
    <location>
        <begin position="87"/>
        <end position="110"/>
    </location>
</feature>
<keyword evidence="4 8" id="KW-0812">Transmembrane</keyword>
<dbReference type="PRINTS" id="PR01036">
    <property type="entry name" value="TCRTETB"/>
</dbReference>
<dbReference type="NCBIfam" id="TIGR00711">
    <property type="entry name" value="efflux_EmrB"/>
    <property type="match status" value="1"/>
</dbReference>
<comment type="subcellular location">
    <subcellularLocation>
        <location evidence="1">Cell membrane</location>
        <topology evidence="1">Multi-pass membrane protein</topology>
    </subcellularLocation>
</comment>
<proteinExistence type="predicted"/>
<dbReference type="RefSeq" id="WP_380126635.1">
    <property type="nucleotide sequence ID" value="NZ_JBHSIU010000089.1"/>
</dbReference>
<keyword evidence="6 8" id="KW-0472">Membrane</keyword>
<feature type="transmembrane region" description="Helical" evidence="8">
    <location>
        <begin position="271"/>
        <end position="294"/>
    </location>
</feature>
<feature type="transmembrane region" description="Helical" evidence="8">
    <location>
        <begin position="55"/>
        <end position="75"/>
    </location>
</feature>
<evidence type="ECO:0000256" key="7">
    <source>
        <dbReference type="SAM" id="MobiDB-lite"/>
    </source>
</evidence>
<dbReference type="EMBL" id="JBHSIU010000089">
    <property type="protein sequence ID" value="MFC5006042.1"/>
    <property type="molecule type" value="Genomic_DNA"/>
</dbReference>
<feature type="compositionally biased region" description="Polar residues" evidence="7">
    <location>
        <begin position="466"/>
        <end position="475"/>
    </location>
</feature>
<sequence>MPPNSTSPTLTAAQRWAVAVTALAAMMVTLDSLVVTSALGAIRTALHASIEELEWTVTAYVLTFAVLLMTAAALGDRFGRRRMFITGLAVFAAASAGCALAPDVGALIAARAVQGAGAALLMPLALALLGAAIPADRRSKALGVFAGVTGLAVPVGPLLGGAIVTGVSWPWIFWINIPIAAVLISLALTRIDESFGPKARLDPGALLLVTASAFGIVWALVRGSKAGWGSAEILSTLTVGVLLAVGFVRWQRRAVEPMLPMHLFASRAFSVGNIAIFFEWGSALGALFFMAQFLQTGLGFSPVRAGLALMPWGATTFIVPQIAGVLIGRMGVRPFIVAGLGLHAAAMIWIAVIAEPGLAYQQLIAPLIVSGSGVAMSLPATQSAALGSVAPQYVGKASGAYSTMRQLGGAFGVAVVVAAFASTGSYASAQTFNSGFTAAMVACAVLSLAGALSGLVAPRRIPPTRPSETTDQTAHLVSGPRSDVRNSAWSRAAGSGSDAM</sequence>
<evidence type="ECO:0000313" key="11">
    <source>
        <dbReference type="Proteomes" id="UP001595912"/>
    </source>
</evidence>
<dbReference type="SUPFAM" id="SSF103473">
    <property type="entry name" value="MFS general substrate transporter"/>
    <property type="match status" value="1"/>
</dbReference>
<feature type="transmembrane region" description="Helical" evidence="8">
    <location>
        <begin position="233"/>
        <end position="250"/>
    </location>
</feature>
<dbReference type="PROSITE" id="PS50850">
    <property type="entry name" value="MFS"/>
    <property type="match status" value="1"/>
</dbReference>
<dbReference type="PANTHER" id="PTHR42718:SF46">
    <property type="entry name" value="BLR6921 PROTEIN"/>
    <property type="match status" value="1"/>
</dbReference>
<feature type="transmembrane region" description="Helical" evidence="8">
    <location>
        <begin position="201"/>
        <end position="221"/>
    </location>
</feature>